<gene>
    <name evidence="2" type="ORF">V3330_10305</name>
</gene>
<organism evidence="2 3">
    <name type="scientific">Elongatibacter sediminis</name>
    <dbReference type="NCBI Taxonomy" id="3119006"/>
    <lineage>
        <taxon>Bacteria</taxon>
        <taxon>Pseudomonadati</taxon>
        <taxon>Pseudomonadota</taxon>
        <taxon>Gammaproteobacteria</taxon>
        <taxon>Chromatiales</taxon>
        <taxon>Wenzhouxiangellaceae</taxon>
        <taxon>Elongatibacter</taxon>
    </lineage>
</organism>
<dbReference type="Pfam" id="PF03283">
    <property type="entry name" value="PAE"/>
    <property type="match status" value="1"/>
</dbReference>
<evidence type="ECO:0000313" key="2">
    <source>
        <dbReference type="EMBL" id="MEJ8568017.1"/>
    </source>
</evidence>
<sequence length="524" mass="55830">MNRSPFTRFLVPALATVGALLASLSAQAATVVSDTTVSLSGHAGAVCNNGEPANMRVTTVADGAGISDRWFIHLQGGGSCKDDQSCQDRWENQQGNMKPSGYSSNGLPNLTRGGSPFDGYNTVQINYCSSDGWIGSRIGTVDGNGDPVIYNGTDTLVVDSAGPGTYAVHFRGKRIVDAALDEIESLYSLSTTASEVVFAGKSAGSAGVQAHLDKVEDRFGATANVRGLLMDTWVPFLPLAGTESEVRADLASLGISTATIDQLLEFAFFDADDNLQDMYDTANVWGAFNNTATEGHLGPESCFDAISGLPSVIANPSHLMLCAVADFVLNPAYNDGVTPYLSTELLILRNFYDVAVGMAAFRLFPDHDGVDDAYAAAIGLELTNEQALSELKNYVDFDNTKNLIADQNSELAVAFYSVLMPLTQSGMDAAAGAANVTVFSPGLEMTTQNCHFFNPGACSFPESQRRGVVIHGIVDIPYAYTQQVIQPYNTSALGPARTVKQFLQGWADRNSTFDYSLVLDTKLP</sequence>
<reference evidence="2 3" key="1">
    <citation type="submission" date="2024-02" db="EMBL/GenBank/DDBJ databases">
        <title>A novel Wenzhouxiangellaceae bacterium, isolated from coastal sediments.</title>
        <authorList>
            <person name="Du Z.-J."/>
            <person name="Ye Y.-Q."/>
            <person name="Zhang X.-Y."/>
        </authorList>
    </citation>
    <scope>NUCLEOTIDE SEQUENCE [LARGE SCALE GENOMIC DNA]</scope>
    <source>
        <strain evidence="2 3">CH-27</strain>
    </source>
</reference>
<feature type="signal peptide" evidence="1">
    <location>
        <begin position="1"/>
        <end position="28"/>
    </location>
</feature>
<dbReference type="RefSeq" id="WP_354695340.1">
    <property type="nucleotide sequence ID" value="NZ_JAZHOG010000006.1"/>
</dbReference>
<evidence type="ECO:0000256" key="1">
    <source>
        <dbReference type="SAM" id="SignalP"/>
    </source>
</evidence>
<dbReference type="EMBL" id="JAZHOG010000006">
    <property type="protein sequence ID" value="MEJ8568017.1"/>
    <property type="molecule type" value="Genomic_DNA"/>
</dbReference>
<evidence type="ECO:0000313" key="3">
    <source>
        <dbReference type="Proteomes" id="UP001359886"/>
    </source>
</evidence>
<accession>A0AAW9R6W9</accession>
<dbReference type="GO" id="GO:0016787">
    <property type="term" value="F:hydrolase activity"/>
    <property type="evidence" value="ECO:0007669"/>
    <property type="project" value="UniProtKB-KW"/>
</dbReference>
<dbReference type="AlphaFoldDB" id="A0AAW9R6W9"/>
<feature type="chain" id="PRO_5043623031" evidence="1">
    <location>
        <begin position="29"/>
        <end position="524"/>
    </location>
</feature>
<protein>
    <submittedName>
        <fullName evidence="2">Pectin acetylesterase-family hydrolase</fullName>
    </submittedName>
</protein>
<keyword evidence="2" id="KW-0378">Hydrolase</keyword>
<keyword evidence="1" id="KW-0732">Signal</keyword>
<dbReference type="Proteomes" id="UP001359886">
    <property type="component" value="Unassembled WGS sequence"/>
</dbReference>
<proteinExistence type="predicted"/>
<comment type="caution">
    <text evidence="2">The sequence shown here is derived from an EMBL/GenBank/DDBJ whole genome shotgun (WGS) entry which is preliminary data.</text>
</comment>
<keyword evidence="3" id="KW-1185">Reference proteome</keyword>
<dbReference type="PANTHER" id="PTHR21562">
    <property type="entry name" value="NOTUM-RELATED"/>
    <property type="match status" value="1"/>
</dbReference>
<dbReference type="PANTHER" id="PTHR21562:SF122">
    <property type="entry name" value="PALMITOLEOYL-PROTEIN CARBOXYLESTERASE NOTUM"/>
    <property type="match status" value="1"/>
</dbReference>
<name>A0AAW9R6W9_9GAMM</name>
<dbReference type="InterPro" id="IPR004963">
    <property type="entry name" value="PAE/NOTUM"/>
</dbReference>